<dbReference type="EMBL" id="GIFC01004185">
    <property type="protein sequence ID" value="MXU86268.1"/>
    <property type="molecule type" value="Transcribed_RNA"/>
</dbReference>
<proteinExistence type="predicted"/>
<protein>
    <recommendedName>
        <fullName evidence="3">Secreted protein</fullName>
    </recommendedName>
</protein>
<sequence length="90" mass="9593">MVLSFSSLSALSASSSAAILIASPFCRSPSARAERSSLRSCGRSTRIFFASSRRALKLLRRDASSSWEALRRSLSSAASSPAFASWAFAN</sequence>
<evidence type="ECO:0000313" key="2">
    <source>
        <dbReference type="EMBL" id="MXU86268.1"/>
    </source>
</evidence>
<organism evidence="2">
    <name type="scientific">Ixodes ricinus</name>
    <name type="common">Common tick</name>
    <name type="synonym">Acarus ricinus</name>
    <dbReference type="NCBI Taxonomy" id="34613"/>
    <lineage>
        <taxon>Eukaryota</taxon>
        <taxon>Metazoa</taxon>
        <taxon>Ecdysozoa</taxon>
        <taxon>Arthropoda</taxon>
        <taxon>Chelicerata</taxon>
        <taxon>Arachnida</taxon>
        <taxon>Acari</taxon>
        <taxon>Parasitiformes</taxon>
        <taxon>Ixodida</taxon>
        <taxon>Ixodoidea</taxon>
        <taxon>Ixodidae</taxon>
        <taxon>Ixodinae</taxon>
        <taxon>Ixodes</taxon>
    </lineage>
</organism>
<feature type="chain" id="PRO_5025422863" description="Secreted protein" evidence="1">
    <location>
        <begin position="18"/>
        <end position="90"/>
    </location>
</feature>
<evidence type="ECO:0008006" key="3">
    <source>
        <dbReference type="Google" id="ProtNLM"/>
    </source>
</evidence>
<keyword evidence="1" id="KW-0732">Signal</keyword>
<reference evidence="2" key="1">
    <citation type="submission" date="2019-12" db="EMBL/GenBank/DDBJ databases">
        <title>An insight into the sialome of adult female Ixodes ricinus ticks feeding for 6 days.</title>
        <authorList>
            <person name="Perner J."/>
            <person name="Ribeiro J.M.C."/>
        </authorList>
    </citation>
    <scope>NUCLEOTIDE SEQUENCE</scope>
    <source>
        <strain evidence="2">Semi-engorged</strain>
        <tissue evidence="2">Salivary glands</tissue>
    </source>
</reference>
<evidence type="ECO:0000256" key="1">
    <source>
        <dbReference type="SAM" id="SignalP"/>
    </source>
</evidence>
<dbReference type="AlphaFoldDB" id="A0A6B0U3Q7"/>
<accession>A0A6B0U3Q7</accession>
<name>A0A6B0U3Q7_IXORI</name>
<feature type="signal peptide" evidence="1">
    <location>
        <begin position="1"/>
        <end position="17"/>
    </location>
</feature>